<dbReference type="AlphaFoldDB" id="A0ABD1N826"/>
<proteinExistence type="predicted"/>
<evidence type="ECO:0000313" key="1">
    <source>
        <dbReference type="EMBL" id="KAL2344261.1"/>
    </source>
</evidence>
<protein>
    <submittedName>
        <fullName evidence="1">Uncharacterized protein</fullName>
    </submittedName>
</protein>
<comment type="caution">
    <text evidence="1">The sequence shown here is derived from an EMBL/GenBank/DDBJ whole genome shotgun (WGS) entry which is preliminary data.</text>
</comment>
<accession>A0ABD1N826</accession>
<gene>
    <name evidence="1" type="ORF">Fmac_005546</name>
</gene>
<dbReference type="Proteomes" id="UP001603857">
    <property type="component" value="Unassembled WGS sequence"/>
</dbReference>
<name>A0ABD1N826_9FABA</name>
<evidence type="ECO:0000313" key="2">
    <source>
        <dbReference type="Proteomes" id="UP001603857"/>
    </source>
</evidence>
<organism evidence="1 2">
    <name type="scientific">Flemingia macrophylla</name>
    <dbReference type="NCBI Taxonomy" id="520843"/>
    <lineage>
        <taxon>Eukaryota</taxon>
        <taxon>Viridiplantae</taxon>
        <taxon>Streptophyta</taxon>
        <taxon>Embryophyta</taxon>
        <taxon>Tracheophyta</taxon>
        <taxon>Spermatophyta</taxon>
        <taxon>Magnoliopsida</taxon>
        <taxon>eudicotyledons</taxon>
        <taxon>Gunneridae</taxon>
        <taxon>Pentapetalae</taxon>
        <taxon>rosids</taxon>
        <taxon>fabids</taxon>
        <taxon>Fabales</taxon>
        <taxon>Fabaceae</taxon>
        <taxon>Papilionoideae</taxon>
        <taxon>50 kb inversion clade</taxon>
        <taxon>NPAAA clade</taxon>
        <taxon>indigoferoid/millettioid clade</taxon>
        <taxon>Phaseoleae</taxon>
        <taxon>Flemingia</taxon>
    </lineage>
</organism>
<sequence length="172" mass="19391">MRTLASFTTSLIKIVSLVRKANHRDKGELERPPDFQVEFQRRGSQRIGTYLTPSNIVAVEEIYANVMSVGDEPSSHTNYSINIDKLIVDEIQMCINFTRATLGHPSLITRLCAQAGVDVSTPPLERPGQTINISYIKKLCKDKKRPWRLAAMKQDLLEEPYVEALLSSCTIE</sequence>
<dbReference type="EMBL" id="JBGMDY010000002">
    <property type="protein sequence ID" value="KAL2344261.1"/>
    <property type="molecule type" value="Genomic_DNA"/>
</dbReference>
<keyword evidence="2" id="KW-1185">Reference proteome</keyword>
<reference evidence="1 2" key="1">
    <citation type="submission" date="2024-08" db="EMBL/GenBank/DDBJ databases">
        <title>Insights into the chromosomal genome structure of Flemingia macrophylla.</title>
        <authorList>
            <person name="Ding Y."/>
            <person name="Zhao Y."/>
            <person name="Bi W."/>
            <person name="Wu M."/>
            <person name="Zhao G."/>
            <person name="Gong Y."/>
            <person name="Li W."/>
            <person name="Zhang P."/>
        </authorList>
    </citation>
    <scope>NUCLEOTIDE SEQUENCE [LARGE SCALE GENOMIC DNA]</scope>
    <source>
        <strain evidence="1">DYQJB</strain>
        <tissue evidence="1">Leaf</tissue>
    </source>
</reference>